<evidence type="ECO:0000256" key="1">
    <source>
        <dbReference type="ARBA" id="ARBA00001946"/>
    </source>
</evidence>
<evidence type="ECO:0000256" key="2">
    <source>
        <dbReference type="ARBA" id="ARBA00002988"/>
    </source>
</evidence>
<evidence type="ECO:0000256" key="8">
    <source>
        <dbReference type="ARBA" id="ARBA00022723"/>
    </source>
</evidence>
<dbReference type="Pfam" id="PF01326">
    <property type="entry name" value="PPDK_N"/>
    <property type="match status" value="1"/>
</dbReference>
<dbReference type="GO" id="GO:0046872">
    <property type="term" value="F:metal ion binding"/>
    <property type="evidence" value="ECO:0007669"/>
    <property type="project" value="UniProtKB-KW"/>
</dbReference>
<evidence type="ECO:0000256" key="9">
    <source>
        <dbReference type="ARBA" id="ARBA00022741"/>
    </source>
</evidence>
<dbReference type="GO" id="GO:0008986">
    <property type="term" value="F:pyruvate, water dikinase activity"/>
    <property type="evidence" value="ECO:0007669"/>
    <property type="project" value="UniProtKB-EC"/>
</dbReference>
<dbReference type="Pfam" id="PF00391">
    <property type="entry name" value="PEP-utilizers"/>
    <property type="match status" value="1"/>
</dbReference>
<dbReference type="Gene3D" id="3.30.1490.20">
    <property type="entry name" value="ATP-grasp fold, A domain"/>
    <property type="match status" value="1"/>
</dbReference>
<dbReference type="EMBL" id="FQZR01000002">
    <property type="protein sequence ID" value="SHI47473.1"/>
    <property type="molecule type" value="Genomic_DNA"/>
</dbReference>
<dbReference type="SUPFAM" id="SSF56059">
    <property type="entry name" value="Glutathione synthetase ATP-binding domain-like"/>
    <property type="match status" value="1"/>
</dbReference>
<comment type="caution">
    <text evidence="17">The sequence shown here is derived from an EMBL/GenBank/DDBJ whole genome shotgun (WGS) entry which is preliminary data.</text>
</comment>
<dbReference type="PANTHER" id="PTHR43030:SF1">
    <property type="entry name" value="PHOSPHOENOLPYRUVATE SYNTHASE"/>
    <property type="match status" value="1"/>
</dbReference>
<keyword evidence="9" id="KW-0547">Nucleotide-binding</keyword>
<keyword evidence="7" id="KW-0808">Transferase</keyword>
<evidence type="ECO:0000259" key="15">
    <source>
        <dbReference type="Pfam" id="PF00391"/>
    </source>
</evidence>
<evidence type="ECO:0000256" key="10">
    <source>
        <dbReference type="ARBA" id="ARBA00022777"/>
    </source>
</evidence>
<keyword evidence="17" id="KW-0670">Pyruvate</keyword>
<organism evidence="17 18">
    <name type="scientific">Halodesulfovibrio aestuarii</name>
    <dbReference type="NCBI Taxonomy" id="126333"/>
    <lineage>
        <taxon>Bacteria</taxon>
        <taxon>Pseudomonadati</taxon>
        <taxon>Thermodesulfobacteriota</taxon>
        <taxon>Desulfovibrionia</taxon>
        <taxon>Desulfovibrionales</taxon>
        <taxon>Desulfovibrionaceae</taxon>
        <taxon>Halodesulfovibrio</taxon>
    </lineage>
</organism>
<sequence>MFITELFKHWTFRAFAPGTLLRTKYNAFKELLKLDERCLEHIADLEEIHYGREQADWTRVVWLTEELGRDIRSLIEQLQIMSPVKYMDLQDYATKLNFYVRMGVSVENPRIEPPFVFTLPEATKMLEAAGGKAANLARISFERDINLLPARVISAHAYHYFIEANDLREELDKRLSVISLTDAVTLDELAYEMQELILQADMPDPIANEIEIAALELGKNGVKLAVRSSAVAEDGVASFAGQYSSILDVAPANIIQAWKEVVASKYTPRAIAYRIMNGLADTETSMAVLIMPMVDAVCSGVAYSTAPAEHAAHLNEPAIAVYATSGIGEKLVSGSITAQTTFISKAAKPRIMEKPSHSVVPTPTLKRIAAQAQQLEAFFGEPQDVEWVVDHRSRIFIVQSRPIPQSRRTQPTECPAHDLRALDTNHECASMGIASGKVRVVANCQDITELPHGTILVTRGLGPVLTRVIHRLNGVIAERGSAASHFASVAREFNVPVLCGVADACSRYTNDQLVTVDGTTGSVFDGILPECNQENEAPQQGVIPRLGKVLPRIARLTLLDPESESFAPEYCKSLHDLVRFVHEKGVEEMFSLVDKSSRGLSGSRKLQTHLPLSMYVLNLDKGLFHSAAGKKEVEQSDIASVPMWAFWFGLSSELVTWHDALPHFDWEHFDKVSAGIISKDSPLLASYAIISDKYMHAMMRFGYHFSVVDCMCGDKDRQNYIRFRFMGGGGKSHQRTLRLDFIERILSKNNFSIERKGDMLNARHGMEEEHIIQQRLALLGLLLAKTRMLDMRLEETSDLDSLEKEFTRDLGSLTY</sequence>
<evidence type="ECO:0000256" key="7">
    <source>
        <dbReference type="ARBA" id="ARBA00022679"/>
    </source>
</evidence>
<keyword evidence="8" id="KW-0479">Metal-binding</keyword>
<dbReference type="InterPro" id="IPR008279">
    <property type="entry name" value="PEP-util_enz_mobile_dom"/>
</dbReference>
<keyword evidence="10 17" id="KW-0418">Kinase</keyword>
<dbReference type="Gene3D" id="3.30.470.20">
    <property type="entry name" value="ATP-grasp fold, B domain"/>
    <property type="match status" value="1"/>
</dbReference>
<keyword evidence="11" id="KW-0067">ATP-binding</keyword>
<dbReference type="RefSeq" id="WP_020001201.1">
    <property type="nucleotide sequence ID" value="NZ_CP192219.1"/>
</dbReference>
<comment type="similarity">
    <text evidence="4">Belongs to the PEP-utilizing enzyme family.</text>
</comment>
<dbReference type="EC" id="2.7.9.2" evidence="5"/>
<keyword evidence="12" id="KW-0460">Magnesium</keyword>
<comment type="pathway">
    <text evidence="3">Carbohydrate biosynthesis; gluconeogenesis.</text>
</comment>
<evidence type="ECO:0000256" key="4">
    <source>
        <dbReference type="ARBA" id="ARBA00007837"/>
    </source>
</evidence>
<dbReference type="InterPro" id="IPR006319">
    <property type="entry name" value="PEP_synth"/>
</dbReference>
<accession>A0A8G2F9D1</accession>
<evidence type="ECO:0000259" key="16">
    <source>
        <dbReference type="Pfam" id="PF01326"/>
    </source>
</evidence>
<gene>
    <name evidence="17" type="ORF">SAMN05660830_00060</name>
</gene>
<comment type="catalytic activity">
    <reaction evidence="14">
        <text>pyruvate + ATP + H2O = phosphoenolpyruvate + AMP + phosphate + 2 H(+)</text>
        <dbReference type="Rhea" id="RHEA:11364"/>
        <dbReference type="ChEBI" id="CHEBI:15361"/>
        <dbReference type="ChEBI" id="CHEBI:15377"/>
        <dbReference type="ChEBI" id="CHEBI:15378"/>
        <dbReference type="ChEBI" id="CHEBI:30616"/>
        <dbReference type="ChEBI" id="CHEBI:43474"/>
        <dbReference type="ChEBI" id="CHEBI:58702"/>
        <dbReference type="ChEBI" id="CHEBI:456215"/>
        <dbReference type="EC" id="2.7.9.2"/>
    </reaction>
</comment>
<protein>
    <recommendedName>
        <fullName evidence="6">Phosphoenolpyruvate synthase</fullName>
        <ecNumber evidence="5">2.7.9.2</ecNumber>
    </recommendedName>
    <alternativeName>
        <fullName evidence="13">Pyruvate, water dikinase</fullName>
    </alternativeName>
</protein>
<comment type="function">
    <text evidence="2">Catalyzes the phosphorylation of pyruvate to phosphoenolpyruvate.</text>
</comment>
<dbReference type="InterPro" id="IPR036637">
    <property type="entry name" value="Phosphohistidine_dom_sf"/>
</dbReference>
<dbReference type="GO" id="GO:0005524">
    <property type="term" value="F:ATP binding"/>
    <property type="evidence" value="ECO:0007669"/>
    <property type="project" value="UniProtKB-KW"/>
</dbReference>
<evidence type="ECO:0000256" key="14">
    <source>
        <dbReference type="ARBA" id="ARBA00047700"/>
    </source>
</evidence>
<dbReference type="InterPro" id="IPR013815">
    <property type="entry name" value="ATP_grasp_subdomain_1"/>
</dbReference>
<dbReference type="AlphaFoldDB" id="A0A8G2F9D1"/>
<comment type="cofactor">
    <cofactor evidence="1">
        <name>Mg(2+)</name>
        <dbReference type="ChEBI" id="CHEBI:18420"/>
    </cofactor>
</comment>
<evidence type="ECO:0000313" key="17">
    <source>
        <dbReference type="EMBL" id="SHI47473.1"/>
    </source>
</evidence>
<feature type="domain" description="Pyruvate phosphate dikinase AMP/ATP-binding" evidence="16">
    <location>
        <begin position="128"/>
        <end position="413"/>
    </location>
</feature>
<dbReference type="PANTHER" id="PTHR43030">
    <property type="entry name" value="PHOSPHOENOLPYRUVATE SYNTHASE"/>
    <property type="match status" value="1"/>
</dbReference>
<evidence type="ECO:0000256" key="5">
    <source>
        <dbReference type="ARBA" id="ARBA00011996"/>
    </source>
</evidence>
<dbReference type="GO" id="GO:0006094">
    <property type="term" value="P:gluconeogenesis"/>
    <property type="evidence" value="ECO:0007669"/>
    <property type="project" value="UniProtKB-UniPathway"/>
</dbReference>
<dbReference type="SUPFAM" id="SSF52009">
    <property type="entry name" value="Phosphohistidine domain"/>
    <property type="match status" value="1"/>
</dbReference>
<dbReference type="Proteomes" id="UP000184001">
    <property type="component" value="Unassembled WGS sequence"/>
</dbReference>
<feature type="domain" description="PEP-utilising enzyme mobile" evidence="15">
    <location>
        <begin position="451"/>
        <end position="521"/>
    </location>
</feature>
<dbReference type="UniPathway" id="UPA00138"/>
<dbReference type="Gene3D" id="3.50.30.10">
    <property type="entry name" value="Phosphohistidine domain"/>
    <property type="match status" value="1"/>
</dbReference>
<evidence type="ECO:0000256" key="13">
    <source>
        <dbReference type="ARBA" id="ARBA00033470"/>
    </source>
</evidence>
<evidence type="ECO:0000256" key="12">
    <source>
        <dbReference type="ARBA" id="ARBA00022842"/>
    </source>
</evidence>
<evidence type="ECO:0000256" key="3">
    <source>
        <dbReference type="ARBA" id="ARBA00004742"/>
    </source>
</evidence>
<name>A0A8G2F9D1_9BACT</name>
<evidence type="ECO:0000313" key="18">
    <source>
        <dbReference type="Proteomes" id="UP000184001"/>
    </source>
</evidence>
<dbReference type="InterPro" id="IPR002192">
    <property type="entry name" value="PPDK_AMP/ATP-bd"/>
</dbReference>
<proteinExistence type="inferred from homology"/>
<evidence type="ECO:0000256" key="6">
    <source>
        <dbReference type="ARBA" id="ARBA00021623"/>
    </source>
</evidence>
<evidence type="ECO:0000256" key="11">
    <source>
        <dbReference type="ARBA" id="ARBA00022840"/>
    </source>
</evidence>
<reference evidence="17 18" key="1">
    <citation type="submission" date="2016-11" db="EMBL/GenBank/DDBJ databases">
        <authorList>
            <person name="Varghese N."/>
            <person name="Submissions S."/>
        </authorList>
    </citation>
    <scope>NUCLEOTIDE SEQUENCE [LARGE SCALE GENOMIC DNA]</scope>
    <source>
        <strain evidence="17 18">DSM 17919</strain>
    </source>
</reference>